<evidence type="ECO:0000256" key="2">
    <source>
        <dbReference type="ARBA" id="ARBA00022475"/>
    </source>
</evidence>
<evidence type="ECO:0000256" key="3">
    <source>
        <dbReference type="ARBA" id="ARBA00022618"/>
    </source>
</evidence>
<evidence type="ECO:0000256" key="1">
    <source>
        <dbReference type="ARBA" id="ARBA00004370"/>
    </source>
</evidence>
<feature type="region of interest" description="Disordered" evidence="8">
    <location>
        <begin position="1"/>
        <end position="129"/>
    </location>
</feature>
<feature type="compositionally biased region" description="Basic and acidic residues" evidence="8">
    <location>
        <begin position="88"/>
        <end position="122"/>
    </location>
</feature>
<dbReference type="EMBL" id="BAAAKK010000001">
    <property type="protein sequence ID" value="GAA1419893.1"/>
    <property type="molecule type" value="Genomic_DNA"/>
</dbReference>
<evidence type="ECO:0000256" key="9">
    <source>
        <dbReference type="SAM" id="Phobius"/>
    </source>
</evidence>
<feature type="transmembrane region" description="Helical" evidence="9">
    <location>
        <begin position="150"/>
        <end position="172"/>
    </location>
</feature>
<evidence type="ECO:0000313" key="11">
    <source>
        <dbReference type="EMBL" id="GAA1419893.1"/>
    </source>
</evidence>
<dbReference type="Proteomes" id="UP001501266">
    <property type="component" value="Unassembled WGS sequence"/>
</dbReference>
<evidence type="ECO:0000256" key="4">
    <source>
        <dbReference type="ARBA" id="ARBA00022692"/>
    </source>
</evidence>
<keyword evidence="5 9" id="KW-1133">Transmembrane helix</keyword>
<dbReference type="Pfam" id="PF08478">
    <property type="entry name" value="POTRA_1"/>
    <property type="match status" value="1"/>
</dbReference>
<keyword evidence="3" id="KW-0132">Cell division</keyword>
<sequence length="371" mass="39736">MRRPDGFDSTPGDDAERTLDAPAPRSWRRRADVDEHAEASNAEHAEPELDPDGEPLGAAEPPRRRWALSAYEGLDDEAPAPAVEVDVEPERGSHAQRVDREWRAAQKHQRADERERAREAKRAAAQARRARIRSERAEVRRFTAGRRKQLRTGLLAIGGLVLALALLVGLVWSPLMAVRDVRVEGADRLDPAAVQAALGGHVGEPIATVTEEGVAAQLQAIPQIESFRLEVVPPSTMIVRIVERRPVAIIPADGGERVIDAAGVVLGGVDATTGSLPRLVGVEPGSPEFEAVATVLVSVPTEVLSTTQSIEAPTPSDIRLTLASGQSVQWGGAEDSRLKADVVAALIATQDPSVARVLDVRAPEHPVVRGS</sequence>
<evidence type="ECO:0000256" key="7">
    <source>
        <dbReference type="ARBA" id="ARBA00023306"/>
    </source>
</evidence>
<feature type="domain" description="POTRA" evidence="10">
    <location>
        <begin position="176"/>
        <end position="244"/>
    </location>
</feature>
<evidence type="ECO:0000259" key="10">
    <source>
        <dbReference type="PROSITE" id="PS51779"/>
    </source>
</evidence>
<evidence type="ECO:0000256" key="8">
    <source>
        <dbReference type="SAM" id="MobiDB-lite"/>
    </source>
</evidence>
<dbReference type="InterPro" id="IPR005548">
    <property type="entry name" value="Cell_div_FtsQ/DivIB_C"/>
</dbReference>
<comment type="caution">
    <text evidence="11">The sequence shown here is derived from an EMBL/GenBank/DDBJ whole genome shotgun (WGS) entry which is preliminary data.</text>
</comment>
<proteinExistence type="predicted"/>
<dbReference type="InterPro" id="IPR013685">
    <property type="entry name" value="POTRA_FtsQ_type"/>
</dbReference>
<protein>
    <recommendedName>
        <fullName evidence="10">POTRA domain-containing protein</fullName>
    </recommendedName>
</protein>
<feature type="compositionally biased region" description="Basic and acidic residues" evidence="8">
    <location>
        <begin position="29"/>
        <end position="47"/>
    </location>
</feature>
<dbReference type="Gene3D" id="3.10.20.310">
    <property type="entry name" value="membrane protein fhac"/>
    <property type="match status" value="1"/>
</dbReference>
<dbReference type="InterPro" id="IPR050487">
    <property type="entry name" value="FtsQ_DivIB"/>
</dbReference>
<dbReference type="InterPro" id="IPR034746">
    <property type="entry name" value="POTRA"/>
</dbReference>
<accession>A0ABN1YQ62</accession>
<keyword evidence="12" id="KW-1185">Reference proteome</keyword>
<keyword evidence="6 9" id="KW-0472">Membrane</keyword>
<evidence type="ECO:0000313" key="12">
    <source>
        <dbReference type="Proteomes" id="UP001501266"/>
    </source>
</evidence>
<name>A0ABN1YQ62_9MICO</name>
<gene>
    <name evidence="11" type="ORF">GCM10009640_08400</name>
</gene>
<comment type="subcellular location">
    <subcellularLocation>
        <location evidence="1">Membrane</location>
    </subcellularLocation>
</comment>
<evidence type="ECO:0000256" key="5">
    <source>
        <dbReference type="ARBA" id="ARBA00022989"/>
    </source>
</evidence>
<keyword evidence="7" id="KW-0131">Cell cycle</keyword>
<keyword evidence="2" id="KW-1003">Cell membrane</keyword>
<dbReference type="PROSITE" id="PS51779">
    <property type="entry name" value="POTRA"/>
    <property type="match status" value="1"/>
</dbReference>
<dbReference type="PANTHER" id="PTHR37820:SF1">
    <property type="entry name" value="CELL DIVISION PROTEIN FTSQ"/>
    <property type="match status" value="1"/>
</dbReference>
<organism evidence="11 12">
    <name type="scientific">Agrococcus citreus</name>
    <dbReference type="NCBI Taxonomy" id="84643"/>
    <lineage>
        <taxon>Bacteria</taxon>
        <taxon>Bacillati</taxon>
        <taxon>Actinomycetota</taxon>
        <taxon>Actinomycetes</taxon>
        <taxon>Micrococcales</taxon>
        <taxon>Microbacteriaceae</taxon>
        <taxon>Agrococcus</taxon>
    </lineage>
</organism>
<dbReference type="RefSeq" id="WP_343917630.1">
    <property type="nucleotide sequence ID" value="NZ_BAAAKK010000001.1"/>
</dbReference>
<dbReference type="Pfam" id="PF03799">
    <property type="entry name" value="FtsQ_DivIB_C"/>
    <property type="match status" value="1"/>
</dbReference>
<keyword evidence="4 9" id="KW-0812">Transmembrane</keyword>
<evidence type="ECO:0000256" key="6">
    <source>
        <dbReference type="ARBA" id="ARBA00023136"/>
    </source>
</evidence>
<dbReference type="PANTHER" id="PTHR37820">
    <property type="entry name" value="CELL DIVISION PROTEIN DIVIB"/>
    <property type="match status" value="1"/>
</dbReference>
<reference evidence="11 12" key="1">
    <citation type="journal article" date="2019" name="Int. J. Syst. Evol. Microbiol.">
        <title>The Global Catalogue of Microorganisms (GCM) 10K type strain sequencing project: providing services to taxonomists for standard genome sequencing and annotation.</title>
        <authorList>
            <consortium name="The Broad Institute Genomics Platform"/>
            <consortium name="The Broad Institute Genome Sequencing Center for Infectious Disease"/>
            <person name="Wu L."/>
            <person name="Ma J."/>
        </authorList>
    </citation>
    <scope>NUCLEOTIDE SEQUENCE [LARGE SCALE GENOMIC DNA]</scope>
    <source>
        <strain evidence="11 12">JCM 12398</strain>
    </source>
</reference>